<evidence type="ECO:0000256" key="4">
    <source>
        <dbReference type="SAM" id="MobiDB-lite"/>
    </source>
</evidence>
<dbReference type="EMBL" id="SJPP01000002">
    <property type="protein sequence ID" value="TWU09221.1"/>
    <property type="molecule type" value="Genomic_DNA"/>
</dbReference>
<proteinExistence type="inferred from homology"/>
<sequence length="548" mass="61154">MSRDIFLQDDKPQKRVLSVLVPLGLVLVAVIGGMIAFYQNFVIDVPGKHVAILIKKTGVDVENGDEVAPTSEHKGIQKELLREGRYIFQYTTYGWDWKVIPQFEIESNQLGVRIRLHGDDLPYGEFLARKENQKGIVPGVLRPGRYAINPYLERVELHEPQIIEAGFKGVVTNLAGEIPTTSDHFAEDPEGGLLHKLIVKDGFRGVQSTTLDPKRYFFNPYEKRISKVDCRSQRFNLAVEEDMGFPSKDGFWVSLDGIIEFRVMPEKAAQVFVTYNEDNNGEKIDDEIINKVILPNARSFCRLEGSNKLGREFIQGGTRTQFQEKFQEAMKLACEPLGIEIIQALITEIKPPETIAEPVRDREIAKQELLQYEQQTLQQQSEQKLAKETELIKQREALVKAEQDVVKTVTEAERAREVATTKANQDLAVAQLKLDAAKDEAEAIHSRGQAAADVVGFQNQAEAAGWKRAVEAFGGDGNQYSQYVLFEKLSSAYRSLMINTADSPIMKVFEEFGSVKPTSPGSPGSPPVAKALQTDEPPKSASTDGGDN</sequence>
<dbReference type="InterPro" id="IPR036013">
    <property type="entry name" value="Band_7/SPFH_dom_sf"/>
</dbReference>
<dbReference type="InterPro" id="IPR001107">
    <property type="entry name" value="Band_7"/>
</dbReference>
<dbReference type="Proteomes" id="UP000320735">
    <property type="component" value="Unassembled WGS sequence"/>
</dbReference>
<comment type="similarity">
    <text evidence="2">Belongs to the band 7/mec-2 family.</text>
</comment>
<keyword evidence="3" id="KW-0175">Coiled coil</keyword>
<dbReference type="PANTHER" id="PTHR10264">
    <property type="entry name" value="BAND 7 PROTEIN-RELATED"/>
    <property type="match status" value="1"/>
</dbReference>
<gene>
    <name evidence="7" type="ORF">CA54_44610</name>
</gene>
<feature type="compositionally biased region" description="Low complexity" evidence="4">
    <location>
        <begin position="514"/>
        <end position="531"/>
    </location>
</feature>
<dbReference type="SUPFAM" id="SSF117892">
    <property type="entry name" value="Band 7/SPFH domain"/>
    <property type="match status" value="1"/>
</dbReference>
<protein>
    <submittedName>
        <fullName evidence="7">SPFH domain / Band 7 family protein</fullName>
    </submittedName>
</protein>
<feature type="region of interest" description="Disordered" evidence="4">
    <location>
        <begin position="513"/>
        <end position="548"/>
    </location>
</feature>
<organism evidence="7 8">
    <name type="scientific">Symmachiella macrocystis</name>
    <dbReference type="NCBI Taxonomy" id="2527985"/>
    <lineage>
        <taxon>Bacteria</taxon>
        <taxon>Pseudomonadati</taxon>
        <taxon>Planctomycetota</taxon>
        <taxon>Planctomycetia</taxon>
        <taxon>Planctomycetales</taxon>
        <taxon>Planctomycetaceae</taxon>
        <taxon>Symmachiella</taxon>
    </lineage>
</organism>
<dbReference type="Gene3D" id="3.30.479.30">
    <property type="entry name" value="Band 7 domain"/>
    <property type="match status" value="1"/>
</dbReference>
<dbReference type="OrthoDB" id="9813949at2"/>
<comment type="caution">
    <text evidence="7">The sequence shown here is derived from an EMBL/GenBank/DDBJ whole genome shotgun (WGS) entry which is preliminary data.</text>
</comment>
<accession>A0A5C6BCI6</accession>
<reference evidence="7 8" key="1">
    <citation type="submission" date="2019-02" db="EMBL/GenBank/DDBJ databases">
        <title>Deep-cultivation of Planctomycetes and their phenomic and genomic characterization uncovers novel biology.</title>
        <authorList>
            <person name="Wiegand S."/>
            <person name="Jogler M."/>
            <person name="Boedeker C."/>
            <person name="Pinto D."/>
            <person name="Vollmers J."/>
            <person name="Rivas-Marin E."/>
            <person name="Kohn T."/>
            <person name="Peeters S.H."/>
            <person name="Heuer A."/>
            <person name="Rast P."/>
            <person name="Oberbeckmann S."/>
            <person name="Bunk B."/>
            <person name="Jeske O."/>
            <person name="Meyerdierks A."/>
            <person name="Storesund J.E."/>
            <person name="Kallscheuer N."/>
            <person name="Luecker S."/>
            <person name="Lage O.M."/>
            <person name="Pohl T."/>
            <person name="Merkel B.J."/>
            <person name="Hornburger P."/>
            <person name="Mueller R.-W."/>
            <person name="Bruemmer F."/>
            <person name="Labrenz M."/>
            <person name="Spormann A.M."/>
            <person name="Op Den Camp H."/>
            <person name="Overmann J."/>
            <person name="Amann R."/>
            <person name="Jetten M.S.M."/>
            <person name="Mascher T."/>
            <person name="Medema M.H."/>
            <person name="Devos D.P."/>
            <person name="Kaster A.-K."/>
            <person name="Ovreas L."/>
            <person name="Rohde M."/>
            <person name="Galperin M.Y."/>
            <person name="Jogler C."/>
        </authorList>
    </citation>
    <scope>NUCLEOTIDE SEQUENCE [LARGE SCALE GENOMIC DNA]</scope>
    <source>
        <strain evidence="7 8">CA54</strain>
    </source>
</reference>
<feature type="coiled-coil region" evidence="3">
    <location>
        <begin position="420"/>
        <end position="447"/>
    </location>
</feature>
<keyword evidence="5" id="KW-0812">Transmembrane</keyword>
<dbReference type="GO" id="GO:0005886">
    <property type="term" value="C:plasma membrane"/>
    <property type="evidence" value="ECO:0007669"/>
    <property type="project" value="InterPro"/>
</dbReference>
<feature type="domain" description="Band 7" evidence="6">
    <location>
        <begin position="195"/>
        <end position="363"/>
    </location>
</feature>
<dbReference type="SMART" id="SM00244">
    <property type="entry name" value="PHB"/>
    <property type="match status" value="1"/>
</dbReference>
<feature type="transmembrane region" description="Helical" evidence="5">
    <location>
        <begin position="16"/>
        <end position="38"/>
    </location>
</feature>
<evidence type="ECO:0000259" key="6">
    <source>
        <dbReference type="SMART" id="SM00244"/>
    </source>
</evidence>
<evidence type="ECO:0000256" key="5">
    <source>
        <dbReference type="SAM" id="Phobius"/>
    </source>
</evidence>
<evidence type="ECO:0000313" key="7">
    <source>
        <dbReference type="EMBL" id="TWU09221.1"/>
    </source>
</evidence>
<dbReference type="PANTHER" id="PTHR10264:SF19">
    <property type="entry name" value="AT06885P-RELATED"/>
    <property type="match status" value="1"/>
</dbReference>
<keyword evidence="5" id="KW-0472">Membrane</keyword>
<evidence type="ECO:0000313" key="8">
    <source>
        <dbReference type="Proteomes" id="UP000320735"/>
    </source>
</evidence>
<evidence type="ECO:0000256" key="1">
    <source>
        <dbReference type="ARBA" id="ARBA00004167"/>
    </source>
</evidence>
<name>A0A5C6BCI6_9PLAN</name>
<keyword evidence="5" id="KW-1133">Transmembrane helix</keyword>
<dbReference type="AlphaFoldDB" id="A0A5C6BCI6"/>
<evidence type="ECO:0000256" key="3">
    <source>
        <dbReference type="SAM" id="Coils"/>
    </source>
</evidence>
<dbReference type="InterPro" id="IPR043202">
    <property type="entry name" value="Band-7_stomatin-like"/>
</dbReference>
<dbReference type="Pfam" id="PF01145">
    <property type="entry name" value="Band_7"/>
    <property type="match status" value="1"/>
</dbReference>
<comment type="subcellular location">
    <subcellularLocation>
        <location evidence="1">Membrane</location>
        <topology evidence="1">Single-pass membrane protein</topology>
    </subcellularLocation>
</comment>
<dbReference type="RefSeq" id="WP_146372943.1">
    <property type="nucleotide sequence ID" value="NZ_SJPP01000002.1"/>
</dbReference>
<keyword evidence="8" id="KW-1185">Reference proteome</keyword>
<evidence type="ECO:0000256" key="2">
    <source>
        <dbReference type="ARBA" id="ARBA00008164"/>
    </source>
</evidence>